<dbReference type="GO" id="GO:0005886">
    <property type="term" value="C:plasma membrane"/>
    <property type="evidence" value="ECO:0007669"/>
    <property type="project" value="UniProtKB-SubCell"/>
</dbReference>
<dbReference type="Proteomes" id="UP000030321">
    <property type="component" value="Unassembled WGS sequence"/>
</dbReference>
<dbReference type="InterPro" id="IPR019756">
    <property type="entry name" value="Pept_S26A_signal_pept_1_Ser-AS"/>
</dbReference>
<dbReference type="PRINTS" id="PR00727">
    <property type="entry name" value="LEADERPTASE"/>
</dbReference>
<protein>
    <recommendedName>
        <fullName evidence="4 8">Signal peptidase I</fullName>
        <ecNumber evidence="4 8">3.4.21.89</ecNumber>
    </recommendedName>
</protein>
<dbReference type="Gene3D" id="2.10.109.10">
    <property type="entry name" value="Umud Fragment, subunit A"/>
    <property type="match status" value="1"/>
</dbReference>
<comment type="caution">
    <text evidence="10">The sequence shown here is derived from an EMBL/GenBank/DDBJ whole genome shotgun (WGS) entry which is preliminary data.</text>
</comment>
<dbReference type="InterPro" id="IPR000223">
    <property type="entry name" value="Pept_S26A_signal_pept_1"/>
</dbReference>
<keyword evidence="8" id="KW-0812">Transmembrane</keyword>
<dbReference type="EC" id="3.4.21.89" evidence="4 8"/>
<evidence type="ECO:0000256" key="2">
    <source>
        <dbReference type="ARBA" id="ARBA00004401"/>
    </source>
</evidence>
<dbReference type="RefSeq" id="WP_045356607.1">
    <property type="nucleotide sequence ID" value="NZ_BBPA01000003.1"/>
</dbReference>
<comment type="subcellular location">
    <subcellularLocation>
        <location evidence="2">Cell membrane</location>
        <topology evidence="2">Single-pass type II membrane protein</topology>
    </subcellularLocation>
    <subcellularLocation>
        <location evidence="8">Membrane</location>
        <topology evidence="8">Single-pass type II membrane protein</topology>
    </subcellularLocation>
</comment>
<dbReference type="EMBL" id="BBPA01000003">
    <property type="protein sequence ID" value="GAL91545.1"/>
    <property type="molecule type" value="Genomic_DNA"/>
</dbReference>
<organism evidence="10 11">
    <name type="scientific">Microcystis aeruginosa NIES-44</name>
    <dbReference type="NCBI Taxonomy" id="449439"/>
    <lineage>
        <taxon>Bacteria</taxon>
        <taxon>Bacillati</taxon>
        <taxon>Cyanobacteriota</taxon>
        <taxon>Cyanophyceae</taxon>
        <taxon>Oscillatoriophycideae</taxon>
        <taxon>Chroococcales</taxon>
        <taxon>Microcystaceae</taxon>
        <taxon>Microcystis</taxon>
    </lineage>
</organism>
<dbReference type="SUPFAM" id="SSF51306">
    <property type="entry name" value="LexA/Signal peptidase"/>
    <property type="match status" value="1"/>
</dbReference>
<evidence type="ECO:0000256" key="3">
    <source>
        <dbReference type="ARBA" id="ARBA00009370"/>
    </source>
</evidence>
<name>A0A0A1VPA3_MICAE</name>
<evidence type="ECO:0000313" key="11">
    <source>
        <dbReference type="Proteomes" id="UP000030321"/>
    </source>
</evidence>
<evidence type="ECO:0000256" key="8">
    <source>
        <dbReference type="RuleBase" id="RU362042"/>
    </source>
</evidence>
<sequence>MQEQEINKDKSKSFWASIRENLQIITIALVLALLIRTFVAEPRFIPSDSMLPTLAQGDRLVVEKLSYDFHPPRRGDIVVFEPPAQLQLQGYQKNQAFIKRVIATAGDVIAVKEGKIYLNNQPLSEDYILEPPQYNLMPLLVPENNLFVMGDNRNNSNDSHIWGVLPENNVIGRAFFRFFPFNRLGILGGNS</sequence>
<feature type="active site" evidence="7">
    <location>
        <position position="49"/>
    </location>
</feature>
<dbReference type="GO" id="GO:0009003">
    <property type="term" value="F:signal peptidase activity"/>
    <property type="evidence" value="ECO:0007669"/>
    <property type="project" value="UniProtKB-EC"/>
</dbReference>
<evidence type="ECO:0000259" key="9">
    <source>
        <dbReference type="Pfam" id="PF10502"/>
    </source>
</evidence>
<keyword evidence="8" id="KW-1133">Transmembrane helix</keyword>
<dbReference type="GO" id="GO:0004252">
    <property type="term" value="F:serine-type endopeptidase activity"/>
    <property type="evidence" value="ECO:0007669"/>
    <property type="project" value="InterPro"/>
</dbReference>
<evidence type="ECO:0000313" key="10">
    <source>
        <dbReference type="EMBL" id="GAL91545.1"/>
    </source>
</evidence>
<proteinExistence type="inferred from homology"/>
<dbReference type="PANTHER" id="PTHR43390:SF1">
    <property type="entry name" value="CHLOROPLAST PROCESSING PEPTIDASE"/>
    <property type="match status" value="1"/>
</dbReference>
<evidence type="ECO:0000256" key="6">
    <source>
        <dbReference type="ARBA" id="ARBA00022801"/>
    </source>
</evidence>
<dbReference type="InterPro" id="IPR019533">
    <property type="entry name" value="Peptidase_S26"/>
</dbReference>
<dbReference type="InterPro" id="IPR019758">
    <property type="entry name" value="Pept_S26A_signal_pept_1_CS"/>
</dbReference>
<dbReference type="MEROPS" id="S26.A02"/>
<evidence type="ECO:0000256" key="4">
    <source>
        <dbReference type="ARBA" id="ARBA00013208"/>
    </source>
</evidence>
<evidence type="ECO:0000256" key="5">
    <source>
        <dbReference type="ARBA" id="ARBA00022670"/>
    </source>
</evidence>
<feature type="active site" evidence="7">
    <location>
        <position position="99"/>
    </location>
</feature>
<dbReference type="GO" id="GO:0006465">
    <property type="term" value="P:signal peptide processing"/>
    <property type="evidence" value="ECO:0007669"/>
    <property type="project" value="InterPro"/>
</dbReference>
<keyword evidence="8" id="KW-0472">Membrane</keyword>
<comment type="similarity">
    <text evidence="3 8">Belongs to the peptidase S26 family.</text>
</comment>
<reference evidence="11" key="1">
    <citation type="journal article" date="2015" name="Genome">
        <title>Whole Genome Sequence of the Non-Microcystin-Producing Microcystis aeruginosa Strain NIES-44.</title>
        <authorList>
            <person name="Okano K."/>
            <person name="Miyata N."/>
            <person name="Ozaki Y."/>
        </authorList>
    </citation>
    <scope>NUCLEOTIDE SEQUENCE [LARGE SCALE GENOMIC DNA]</scope>
    <source>
        <strain evidence="11">NIES-44</strain>
    </source>
</reference>
<comment type="catalytic activity">
    <reaction evidence="1 8">
        <text>Cleavage of hydrophobic, N-terminal signal or leader sequences from secreted and periplasmic proteins.</text>
        <dbReference type="EC" id="3.4.21.89"/>
    </reaction>
</comment>
<keyword evidence="6 8" id="KW-0378">Hydrolase</keyword>
<feature type="domain" description="Peptidase S26" evidence="9">
    <location>
        <begin position="19"/>
        <end position="179"/>
    </location>
</feature>
<evidence type="ECO:0000256" key="7">
    <source>
        <dbReference type="PIRSR" id="PIRSR600223-1"/>
    </source>
</evidence>
<dbReference type="PANTHER" id="PTHR43390">
    <property type="entry name" value="SIGNAL PEPTIDASE I"/>
    <property type="match status" value="1"/>
</dbReference>
<dbReference type="PROSITE" id="PS00761">
    <property type="entry name" value="SPASE_I_3"/>
    <property type="match status" value="1"/>
</dbReference>
<dbReference type="AlphaFoldDB" id="A0A0A1VPA3"/>
<accession>A0A0A1VPA3</accession>
<dbReference type="Pfam" id="PF10502">
    <property type="entry name" value="Peptidase_S26"/>
    <property type="match status" value="1"/>
</dbReference>
<dbReference type="CDD" id="cd06530">
    <property type="entry name" value="S26_SPase_I"/>
    <property type="match status" value="1"/>
</dbReference>
<feature type="transmembrane region" description="Helical" evidence="8">
    <location>
        <begin position="21"/>
        <end position="39"/>
    </location>
</feature>
<keyword evidence="5 8" id="KW-0645">Protease</keyword>
<gene>
    <name evidence="10" type="ORF">N44_01553</name>
</gene>
<dbReference type="PROSITE" id="PS00501">
    <property type="entry name" value="SPASE_I_1"/>
    <property type="match status" value="1"/>
</dbReference>
<evidence type="ECO:0000256" key="1">
    <source>
        <dbReference type="ARBA" id="ARBA00000677"/>
    </source>
</evidence>
<dbReference type="NCBIfam" id="TIGR02227">
    <property type="entry name" value="sigpep_I_bact"/>
    <property type="match status" value="1"/>
</dbReference>
<dbReference type="InterPro" id="IPR036286">
    <property type="entry name" value="LexA/Signal_pep-like_sf"/>
</dbReference>